<dbReference type="PIRSF" id="PIRSF002070">
    <property type="entry name" value="SSB"/>
    <property type="match status" value="1"/>
</dbReference>
<dbReference type="InterPro" id="IPR011344">
    <property type="entry name" value="ssDNA-bd"/>
</dbReference>
<dbReference type="CDD" id="cd04496">
    <property type="entry name" value="SSB_OBF"/>
    <property type="match status" value="1"/>
</dbReference>
<evidence type="ECO:0000256" key="2">
    <source>
        <dbReference type="PIRNR" id="PIRNR002070"/>
    </source>
</evidence>
<protein>
    <recommendedName>
        <fullName evidence="2 3">Single-stranded DNA-binding protein</fullName>
    </recommendedName>
</protein>
<reference evidence="5 6" key="1">
    <citation type="submission" date="2019-06" db="EMBL/GenBank/DDBJ databases">
        <title>Draft genome sequence of Corynebacterium striatum NBRC 15291.</title>
        <authorList>
            <person name="Miura T."/>
            <person name="Furukawa M."/>
            <person name="Shimamura M."/>
            <person name="Ohyama Y."/>
            <person name="Yamazoe A."/>
            <person name="Kawasaki H."/>
        </authorList>
    </citation>
    <scope>NUCLEOTIDE SEQUENCE [LARGE SCALE GENOMIC DNA]</scope>
    <source>
        <strain evidence="5 6">NBRC 15291</strain>
    </source>
</reference>
<name>A0AAQ1Z8L5_CORST</name>
<dbReference type="AlphaFoldDB" id="A0AAQ1Z8L5"/>
<dbReference type="Gene3D" id="2.40.50.140">
    <property type="entry name" value="Nucleic acid-binding proteins"/>
    <property type="match status" value="1"/>
</dbReference>
<feature type="compositionally biased region" description="Low complexity" evidence="4">
    <location>
        <begin position="119"/>
        <end position="132"/>
    </location>
</feature>
<gene>
    <name evidence="5" type="primary">ssb_1</name>
    <name evidence="5" type="ORF">Cst04h_02700</name>
</gene>
<proteinExistence type="predicted"/>
<evidence type="ECO:0000256" key="4">
    <source>
        <dbReference type="SAM" id="MobiDB-lite"/>
    </source>
</evidence>
<feature type="region of interest" description="Disordered" evidence="4">
    <location>
        <begin position="117"/>
        <end position="163"/>
    </location>
</feature>
<dbReference type="InterPro" id="IPR000424">
    <property type="entry name" value="Primosome_PriB/ssb"/>
</dbReference>
<dbReference type="Proteomes" id="UP000315234">
    <property type="component" value="Unassembled WGS sequence"/>
</dbReference>
<dbReference type="EMBL" id="BJLD01000001">
    <property type="protein sequence ID" value="GEA42100.1"/>
    <property type="molecule type" value="Genomic_DNA"/>
</dbReference>
<keyword evidence="1 2" id="KW-0238">DNA-binding</keyword>
<dbReference type="RefSeq" id="WP_005529577.1">
    <property type="nucleotide sequence ID" value="NZ_BJLD01000001.1"/>
</dbReference>
<dbReference type="InterPro" id="IPR012340">
    <property type="entry name" value="NA-bd_OB-fold"/>
</dbReference>
<accession>A0AAQ1Z8L5</accession>
<dbReference type="SUPFAM" id="SSF50249">
    <property type="entry name" value="Nucleic acid-binding proteins"/>
    <property type="match status" value="1"/>
</dbReference>
<dbReference type="Pfam" id="PF00436">
    <property type="entry name" value="SSB"/>
    <property type="match status" value="1"/>
</dbReference>
<dbReference type="PROSITE" id="PS50935">
    <property type="entry name" value="SSB"/>
    <property type="match status" value="1"/>
</dbReference>
<evidence type="ECO:0000313" key="5">
    <source>
        <dbReference type="EMBL" id="GEA42100.1"/>
    </source>
</evidence>
<dbReference type="GO" id="GO:0003697">
    <property type="term" value="F:single-stranded DNA binding"/>
    <property type="evidence" value="ECO:0007669"/>
    <property type="project" value="InterPro"/>
</dbReference>
<dbReference type="NCBIfam" id="TIGR00621">
    <property type="entry name" value="ssb"/>
    <property type="match status" value="1"/>
</dbReference>
<sequence>MAIDIITITGGLPRDAELRFTKSGKAVTSFTLANSDNKFDQEQNQWVKTRSMYLDVTIWDESTERKQNPVQWARLASELKQGDQVAVKGKLTTRTWETDGGEKRSKMEFLATSFYRMPTTQGAPNGQQAQQNITQGLGAQAAGDPWNGAPQGGFSGADANPPF</sequence>
<evidence type="ECO:0000256" key="1">
    <source>
        <dbReference type="ARBA" id="ARBA00023125"/>
    </source>
</evidence>
<organism evidence="5 6">
    <name type="scientific">Corynebacterium striatum</name>
    <dbReference type="NCBI Taxonomy" id="43770"/>
    <lineage>
        <taxon>Bacteria</taxon>
        <taxon>Bacillati</taxon>
        <taxon>Actinomycetota</taxon>
        <taxon>Actinomycetes</taxon>
        <taxon>Mycobacteriales</taxon>
        <taxon>Corynebacteriaceae</taxon>
        <taxon>Corynebacterium</taxon>
    </lineage>
</organism>
<comment type="caution">
    <text evidence="5">The sequence shown here is derived from an EMBL/GenBank/DDBJ whole genome shotgun (WGS) entry which is preliminary data.</text>
</comment>
<evidence type="ECO:0000256" key="3">
    <source>
        <dbReference type="RuleBase" id="RU000524"/>
    </source>
</evidence>
<dbReference type="GO" id="GO:0006260">
    <property type="term" value="P:DNA replication"/>
    <property type="evidence" value="ECO:0007669"/>
    <property type="project" value="InterPro"/>
</dbReference>
<evidence type="ECO:0000313" key="6">
    <source>
        <dbReference type="Proteomes" id="UP000315234"/>
    </source>
</evidence>